<evidence type="ECO:0000256" key="2">
    <source>
        <dbReference type="ARBA" id="ARBA00001946"/>
    </source>
</evidence>
<feature type="binding site" evidence="20">
    <location>
        <position position="495"/>
    </location>
    <ligand>
        <name>Mg(2+)</name>
        <dbReference type="ChEBI" id="CHEBI:18420"/>
    </ligand>
</feature>
<dbReference type="PIRSF" id="PIRSF000732">
    <property type="entry name" value="PTS_enzyme_I"/>
    <property type="match status" value="1"/>
</dbReference>
<dbReference type="InterPro" id="IPR040442">
    <property type="entry name" value="Pyrv_kinase-like_dom_sf"/>
</dbReference>
<keyword evidence="8 17" id="KW-0813">Transport</keyword>
<evidence type="ECO:0000259" key="23">
    <source>
        <dbReference type="Pfam" id="PF02896"/>
    </source>
</evidence>
<dbReference type="PANTHER" id="PTHR46244">
    <property type="entry name" value="PHOSPHOENOLPYRUVATE-PROTEIN PHOSPHOTRANSFERASE"/>
    <property type="match status" value="1"/>
</dbReference>
<dbReference type="InterPro" id="IPR024692">
    <property type="entry name" value="PTS_EI"/>
</dbReference>
<dbReference type="SUPFAM" id="SSF51621">
    <property type="entry name" value="Phosphoenolpyruvate/pyruvate domain"/>
    <property type="match status" value="1"/>
</dbReference>
<comment type="similarity">
    <text evidence="5 17">Belongs to the PEP-utilizing enzyme family.</text>
</comment>
<evidence type="ECO:0000256" key="6">
    <source>
        <dbReference type="ARBA" id="ARBA00012232"/>
    </source>
</evidence>
<keyword evidence="9 17" id="KW-0963">Cytoplasm</keyword>
<dbReference type="Gene3D" id="3.20.20.60">
    <property type="entry name" value="Phosphoenolpyruvate-binding domains"/>
    <property type="match status" value="1"/>
</dbReference>
<gene>
    <name evidence="25" type="primary">ptsP</name>
    <name evidence="25" type="ORF">GOB87_06670</name>
</gene>
<feature type="domain" description="PEP-utilising enzyme C-terminal" evidence="23">
    <location>
        <begin position="284"/>
        <end position="580"/>
    </location>
</feature>
<comment type="caution">
    <text evidence="25">The sequence shown here is derived from an EMBL/GenBank/DDBJ whole genome shotgun (WGS) entry which is preliminary data.</text>
</comment>
<keyword evidence="14 17" id="KW-0418">Kinase</keyword>
<dbReference type="PRINTS" id="PR01736">
    <property type="entry name" value="PHPHTRNFRASE"/>
</dbReference>
<feature type="binding site" evidence="19">
    <location>
        <position position="505"/>
    </location>
    <ligand>
        <name>phosphoenolpyruvate</name>
        <dbReference type="ChEBI" id="CHEBI:58702"/>
    </ligand>
</feature>
<dbReference type="InterPro" id="IPR006318">
    <property type="entry name" value="PTS_EI-like"/>
</dbReference>
<evidence type="ECO:0000256" key="15">
    <source>
        <dbReference type="ARBA" id="ARBA00022842"/>
    </source>
</evidence>
<dbReference type="EMBL" id="WOTH01000010">
    <property type="protein sequence ID" value="NHO53646.1"/>
    <property type="molecule type" value="Genomic_DNA"/>
</dbReference>
<evidence type="ECO:0000256" key="19">
    <source>
        <dbReference type="PIRSR" id="PIRSR000732-2"/>
    </source>
</evidence>
<evidence type="ECO:0000256" key="11">
    <source>
        <dbReference type="ARBA" id="ARBA00022679"/>
    </source>
</evidence>
<keyword evidence="13 17" id="KW-0479">Metal-binding</keyword>
<dbReference type="Gene3D" id="3.50.30.10">
    <property type="entry name" value="Phosphohistidine domain"/>
    <property type="match status" value="1"/>
</dbReference>
<feature type="region of interest" description="Disordered" evidence="21">
    <location>
        <begin position="1"/>
        <end position="36"/>
    </location>
</feature>
<dbReference type="InterPro" id="IPR008279">
    <property type="entry name" value="PEP-util_enz_mobile_dom"/>
</dbReference>
<comment type="subcellular location">
    <subcellularLocation>
        <location evidence="4 17">Cytoplasm</location>
    </subcellularLocation>
</comment>
<evidence type="ECO:0000256" key="18">
    <source>
        <dbReference type="PIRSR" id="PIRSR000732-1"/>
    </source>
</evidence>
<feature type="binding site" evidence="19">
    <location>
        <begin position="494"/>
        <end position="495"/>
    </location>
    <ligand>
        <name>phosphoenolpyruvate</name>
        <dbReference type="ChEBI" id="CHEBI:58702"/>
    </ligand>
</feature>
<evidence type="ECO:0000256" key="7">
    <source>
        <dbReference type="ARBA" id="ARBA00016544"/>
    </source>
</evidence>
<feature type="compositionally biased region" description="Basic and acidic residues" evidence="21">
    <location>
        <begin position="1"/>
        <end position="23"/>
    </location>
</feature>
<accession>A0A967ECU6</accession>
<name>A0A967ECU6_9PROT</name>
<proteinExistence type="inferred from homology"/>
<evidence type="ECO:0000256" key="5">
    <source>
        <dbReference type="ARBA" id="ARBA00007837"/>
    </source>
</evidence>
<dbReference type="GO" id="GO:0008965">
    <property type="term" value="F:phosphoenolpyruvate-protein phosphotransferase activity"/>
    <property type="evidence" value="ECO:0007669"/>
    <property type="project" value="UniProtKB-EC"/>
</dbReference>
<dbReference type="GO" id="GO:0009401">
    <property type="term" value="P:phosphoenolpyruvate-dependent sugar phosphotransferase system"/>
    <property type="evidence" value="ECO:0007669"/>
    <property type="project" value="UniProtKB-KW"/>
</dbReference>
<evidence type="ECO:0000256" key="12">
    <source>
        <dbReference type="ARBA" id="ARBA00022683"/>
    </source>
</evidence>
<feature type="binding site" evidence="19">
    <location>
        <position position="329"/>
    </location>
    <ligand>
        <name>phosphoenolpyruvate</name>
        <dbReference type="ChEBI" id="CHEBI:58702"/>
    </ligand>
</feature>
<comment type="cofactor">
    <cofactor evidence="2 17 20">
        <name>Mg(2+)</name>
        <dbReference type="ChEBI" id="CHEBI:18420"/>
    </cofactor>
</comment>
<dbReference type="Proteomes" id="UP000597459">
    <property type="component" value="Unassembled WGS sequence"/>
</dbReference>
<evidence type="ECO:0000259" key="22">
    <source>
        <dbReference type="Pfam" id="PF00391"/>
    </source>
</evidence>
<keyword evidence="10 17" id="KW-0762">Sugar transport</keyword>
<keyword evidence="15 17" id="KW-0460">Magnesium</keyword>
<evidence type="ECO:0000256" key="17">
    <source>
        <dbReference type="PIRNR" id="PIRNR000732"/>
    </source>
</evidence>
<evidence type="ECO:0000256" key="4">
    <source>
        <dbReference type="ARBA" id="ARBA00004496"/>
    </source>
</evidence>
<dbReference type="InterPro" id="IPR050499">
    <property type="entry name" value="PEP-utilizing_PTS_enzyme"/>
</dbReference>
<dbReference type="Pfam" id="PF02896">
    <property type="entry name" value="PEP-utilizers_C"/>
    <property type="match status" value="1"/>
</dbReference>
<dbReference type="GO" id="GO:0016301">
    <property type="term" value="F:kinase activity"/>
    <property type="evidence" value="ECO:0007669"/>
    <property type="project" value="UniProtKB-KW"/>
</dbReference>
<protein>
    <recommendedName>
        <fullName evidence="7 17">Phosphoenolpyruvate-protein phosphotransferase</fullName>
        <ecNumber evidence="6 17">2.7.3.9</ecNumber>
    </recommendedName>
    <alternativeName>
        <fullName evidence="16 17">Phosphotransferase system, enzyme I</fullName>
    </alternativeName>
</protein>
<evidence type="ECO:0000256" key="1">
    <source>
        <dbReference type="ARBA" id="ARBA00000683"/>
    </source>
</evidence>
<dbReference type="Pfam" id="PF05524">
    <property type="entry name" value="PEP-utilisers_N"/>
    <property type="match status" value="1"/>
</dbReference>
<dbReference type="InterPro" id="IPR036618">
    <property type="entry name" value="PtsI_HPr-bd_sf"/>
</dbReference>
<dbReference type="Gene3D" id="1.10.274.10">
    <property type="entry name" value="PtsI, HPr-binding domain"/>
    <property type="match status" value="1"/>
</dbReference>
<dbReference type="RefSeq" id="WP_166314089.1">
    <property type="nucleotide sequence ID" value="NZ_WOTH01000010.1"/>
</dbReference>
<dbReference type="Pfam" id="PF00391">
    <property type="entry name" value="PEP-utilizers"/>
    <property type="match status" value="1"/>
</dbReference>
<dbReference type="InterPro" id="IPR036637">
    <property type="entry name" value="Phosphohistidine_dom_sf"/>
</dbReference>
<dbReference type="AlphaFoldDB" id="A0A967ECU6"/>
<feature type="active site" description="Tele-phosphohistidine intermediate" evidence="18">
    <location>
        <position position="222"/>
    </location>
</feature>
<evidence type="ECO:0000256" key="16">
    <source>
        <dbReference type="ARBA" id="ARBA00033235"/>
    </source>
</evidence>
<dbReference type="InterPro" id="IPR008731">
    <property type="entry name" value="PTS_EIN"/>
</dbReference>
<dbReference type="SUPFAM" id="SSF47831">
    <property type="entry name" value="Enzyme I of the PEP:sugar phosphotransferase system HPr-binding (sub)domain"/>
    <property type="match status" value="1"/>
</dbReference>
<keyword evidence="26" id="KW-1185">Reference proteome</keyword>
<keyword evidence="11 17" id="KW-0808">Transferase</keyword>
<comment type="function">
    <text evidence="3 17">General (non sugar-specific) component of the phosphoenolpyruvate-dependent sugar phosphotransferase system (sugar PTS). This major carbohydrate active-transport system catalyzes the phosphorylation of incoming sugar substrates concomitantly with their translocation across the cell membrane. Enzyme I transfers the phosphoryl group from phosphoenolpyruvate (PEP) to the phosphoryl carrier protein (HPr).</text>
</comment>
<reference evidence="25" key="1">
    <citation type="submission" date="2019-11" db="EMBL/GenBank/DDBJ databases">
        <title>Description of new Acetobacter species.</title>
        <authorList>
            <person name="Cleenwerck I."/>
            <person name="Sombolestani A.S."/>
        </authorList>
    </citation>
    <scope>NUCLEOTIDE SEQUENCE</scope>
    <source>
        <strain evidence="25">LMG 1626</strain>
    </source>
</reference>
<dbReference type="InterPro" id="IPR015813">
    <property type="entry name" value="Pyrv/PenolPyrv_kinase-like_dom"/>
</dbReference>
<dbReference type="EC" id="2.7.3.9" evidence="6 17"/>
<feature type="binding site" evidence="19">
    <location>
        <position position="365"/>
    </location>
    <ligand>
        <name>phosphoenolpyruvate</name>
        <dbReference type="ChEBI" id="CHEBI:58702"/>
    </ligand>
</feature>
<evidence type="ECO:0000313" key="26">
    <source>
        <dbReference type="Proteomes" id="UP000597459"/>
    </source>
</evidence>
<dbReference type="SUPFAM" id="SSF52009">
    <property type="entry name" value="Phosphohistidine domain"/>
    <property type="match status" value="1"/>
</dbReference>
<feature type="binding site" evidence="20">
    <location>
        <position position="471"/>
    </location>
    <ligand>
        <name>Mg(2+)</name>
        <dbReference type="ChEBI" id="CHEBI:18420"/>
    </ligand>
</feature>
<evidence type="ECO:0000313" key="25">
    <source>
        <dbReference type="EMBL" id="NHO53646.1"/>
    </source>
</evidence>
<evidence type="ECO:0000259" key="24">
    <source>
        <dbReference type="Pfam" id="PF05524"/>
    </source>
</evidence>
<evidence type="ECO:0000256" key="10">
    <source>
        <dbReference type="ARBA" id="ARBA00022597"/>
    </source>
</evidence>
<evidence type="ECO:0000256" key="9">
    <source>
        <dbReference type="ARBA" id="ARBA00022490"/>
    </source>
</evidence>
<evidence type="ECO:0000256" key="21">
    <source>
        <dbReference type="SAM" id="MobiDB-lite"/>
    </source>
</evidence>
<organism evidence="25 26">
    <name type="scientific">Acetobacter estunensis</name>
    <dbReference type="NCBI Taxonomy" id="104097"/>
    <lineage>
        <taxon>Bacteria</taxon>
        <taxon>Pseudomonadati</taxon>
        <taxon>Pseudomonadota</taxon>
        <taxon>Alphaproteobacteria</taxon>
        <taxon>Acetobacterales</taxon>
        <taxon>Acetobacteraceae</taxon>
        <taxon>Acetobacter</taxon>
    </lineage>
</organism>
<evidence type="ECO:0000256" key="3">
    <source>
        <dbReference type="ARBA" id="ARBA00002728"/>
    </source>
</evidence>
<feature type="domain" description="PEP-utilising enzyme mobile" evidence="22">
    <location>
        <begin position="186"/>
        <end position="258"/>
    </location>
</feature>
<evidence type="ECO:0000256" key="13">
    <source>
        <dbReference type="ARBA" id="ARBA00022723"/>
    </source>
</evidence>
<comment type="catalytic activity">
    <reaction evidence="1 17">
        <text>L-histidyl-[protein] + phosphoenolpyruvate = N(pros)-phospho-L-histidyl-[protein] + pyruvate</text>
        <dbReference type="Rhea" id="RHEA:23880"/>
        <dbReference type="Rhea" id="RHEA-COMP:9745"/>
        <dbReference type="Rhea" id="RHEA-COMP:9746"/>
        <dbReference type="ChEBI" id="CHEBI:15361"/>
        <dbReference type="ChEBI" id="CHEBI:29979"/>
        <dbReference type="ChEBI" id="CHEBI:58702"/>
        <dbReference type="ChEBI" id="CHEBI:64837"/>
        <dbReference type="EC" id="2.7.3.9"/>
    </reaction>
</comment>
<dbReference type="GO" id="GO:0046872">
    <property type="term" value="F:metal ion binding"/>
    <property type="evidence" value="ECO:0007669"/>
    <property type="project" value="UniProtKB-KW"/>
</dbReference>
<dbReference type="GO" id="GO:0005737">
    <property type="term" value="C:cytoplasm"/>
    <property type="evidence" value="ECO:0007669"/>
    <property type="project" value="UniProtKB-SubCell"/>
</dbReference>
<evidence type="ECO:0000256" key="20">
    <source>
        <dbReference type="PIRSR" id="PIRSR000732-3"/>
    </source>
</evidence>
<evidence type="ECO:0000256" key="14">
    <source>
        <dbReference type="ARBA" id="ARBA00022777"/>
    </source>
</evidence>
<evidence type="ECO:0000256" key="8">
    <source>
        <dbReference type="ARBA" id="ARBA00022448"/>
    </source>
</evidence>
<dbReference type="InterPro" id="IPR000121">
    <property type="entry name" value="PEP_util_C"/>
</dbReference>
<feature type="domain" description="Phosphotransferase system enzyme I N-terminal" evidence="24">
    <location>
        <begin position="25"/>
        <end position="142"/>
    </location>
</feature>
<keyword evidence="12 17" id="KW-0598">Phosphotransferase system</keyword>
<dbReference type="PANTHER" id="PTHR46244:SF3">
    <property type="entry name" value="PHOSPHOENOLPYRUVATE-PROTEIN PHOSPHOTRANSFERASE"/>
    <property type="match status" value="1"/>
</dbReference>
<sequence length="611" mass="66585">MIERTRTDGRQHSTTEEATDPHLTKGQPIGPGVAIGPAYIVRDDPSPEPEILRSEHTPAQEAERFTEAVNRSIGQLVTLRRRIERLPEESQVEIGPLLEVYRRMLGPSRLQREVMRHIEDGLTAEAAVHISTDALREQMLAMLEGQESGTDEAAALRRRADEIREIGRRLIRNLLRRAYVSLSKVPAGSILISRTLQPADAALIDPSRIAAVVTEDGGTTGHSAIMLRALGIPSVMGAEDILDGLETGATLVVDGNEGTVRIMPTPTELRRARRQVTAYARKRQELGRLRRLTSRMASGEKISLQANMELPAELPLVAQSGAAGIGLLRTEFLFLNAETLPDEDTQFDIYASVVSAMGADPTTIRVLDWGGEKPSEALARMNGNGEEPEENPALGLRGLRLLLEHPHLLETQFSAILRAAAKGPVRVLLPMVTVASEVIAAREIYERVARRLKRKGVETGDALPPLGIMIETPAAALTAGALAQHADFLALGTNDLTMYTTAADRSSAEVAALCDPLHPAVLRMMAETITAGLVERRPVSICGEMAGDPKMTPLLIGMGCRAFSMTPSAVPRVKQVVRAMRHEDCRQLARRVLAETDVGVIREMLEEFSEK</sequence>
<dbReference type="NCBIfam" id="TIGR01417">
    <property type="entry name" value="PTS_I_fam"/>
    <property type="match status" value="1"/>
</dbReference>
<feature type="active site" description="Proton donor" evidence="18">
    <location>
        <position position="542"/>
    </location>
</feature>